<gene>
    <name evidence="3" type="ORF">B1812_12485</name>
</gene>
<dbReference type="InterPro" id="IPR045594">
    <property type="entry name" value="DUF6460"/>
</dbReference>
<dbReference type="STRING" id="655015.B1812_12485"/>
<feature type="transmembrane region" description="Helical" evidence="1">
    <location>
        <begin position="47"/>
        <end position="65"/>
    </location>
</feature>
<dbReference type="Proteomes" id="UP000193978">
    <property type="component" value="Chromosome"/>
</dbReference>
<organism evidence="3 4">
    <name type="scientific">Methylocystis bryophila</name>
    <dbReference type="NCBI Taxonomy" id="655015"/>
    <lineage>
        <taxon>Bacteria</taxon>
        <taxon>Pseudomonadati</taxon>
        <taxon>Pseudomonadota</taxon>
        <taxon>Alphaproteobacteria</taxon>
        <taxon>Hyphomicrobiales</taxon>
        <taxon>Methylocystaceae</taxon>
        <taxon>Methylocystis</taxon>
    </lineage>
</organism>
<keyword evidence="4" id="KW-1185">Reference proteome</keyword>
<keyword evidence="1" id="KW-1133">Transmembrane helix</keyword>
<dbReference type="EMBL" id="CP019948">
    <property type="protein sequence ID" value="ARN83613.1"/>
    <property type="molecule type" value="Genomic_DNA"/>
</dbReference>
<evidence type="ECO:0000256" key="1">
    <source>
        <dbReference type="SAM" id="Phobius"/>
    </source>
</evidence>
<keyword evidence="1" id="KW-0812">Transmembrane</keyword>
<dbReference type="KEGG" id="mbry:B1812_12485"/>
<reference evidence="3 4" key="1">
    <citation type="submission" date="2017-02" db="EMBL/GenBank/DDBJ databases">
        <authorList>
            <person name="Peterson S.W."/>
        </authorList>
    </citation>
    <scope>NUCLEOTIDE SEQUENCE [LARGE SCALE GENOMIC DNA]</scope>
    <source>
        <strain evidence="3 4">S285</strain>
    </source>
</reference>
<evidence type="ECO:0000259" key="2">
    <source>
        <dbReference type="Pfam" id="PF20061"/>
    </source>
</evidence>
<dbReference type="AlphaFoldDB" id="A0A1W6N1A7"/>
<keyword evidence="1" id="KW-0472">Membrane</keyword>
<protein>
    <recommendedName>
        <fullName evidence="2">DUF6460 domain-containing protein</fullName>
    </recommendedName>
</protein>
<dbReference type="OrthoDB" id="8480887at2"/>
<evidence type="ECO:0000313" key="4">
    <source>
        <dbReference type="Proteomes" id="UP000193978"/>
    </source>
</evidence>
<dbReference type="Pfam" id="PF20061">
    <property type="entry name" value="DUF6460"/>
    <property type="match status" value="1"/>
</dbReference>
<evidence type="ECO:0000313" key="3">
    <source>
        <dbReference type="EMBL" id="ARN83613.1"/>
    </source>
</evidence>
<feature type="domain" description="DUF6460" evidence="2">
    <location>
        <begin position="37"/>
        <end position="72"/>
    </location>
</feature>
<accession>A0A1W6N1A7</accession>
<name>A0A1W6N1A7_9HYPH</name>
<sequence>MALKLLLMSLVVGALMMWLEIRPADILMGLANFFRRIYALGFGAVRELIDYVVAGAAIVFPIWFLQRLLNVGGRK</sequence>
<proteinExistence type="predicted"/>